<keyword evidence="2" id="KW-1185">Reference proteome</keyword>
<evidence type="ECO:0000313" key="2">
    <source>
        <dbReference type="Proteomes" id="UP001307889"/>
    </source>
</evidence>
<organism evidence="1 2">
    <name type="scientific">Nesidiocoris tenuis</name>
    <dbReference type="NCBI Taxonomy" id="355587"/>
    <lineage>
        <taxon>Eukaryota</taxon>
        <taxon>Metazoa</taxon>
        <taxon>Ecdysozoa</taxon>
        <taxon>Arthropoda</taxon>
        <taxon>Hexapoda</taxon>
        <taxon>Insecta</taxon>
        <taxon>Pterygota</taxon>
        <taxon>Neoptera</taxon>
        <taxon>Paraneoptera</taxon>
        <taxon>Hemiptera</taxon>
        <taxon>Heteroptera</taxon>
        <taxon>Panheteroptera</taxon>
        <taxon>Cimicomorpha</taxon>
        <taxon>Miridae</taxon>
        <taxon>Dicyphina</taxon>
        <taxon>Nesidiocoris</taxon>
    </lineage>
</organism>
<dbReference type="EMBL" id="AP028920">
    <property type="protein sequence ID" value="BET01004.1"/>
    <property type="molecule type" value="Genomic_DNA"/>
</dbReference>
<sequence>MFINGLNITAPCVNYAPPVSSELFRAWYLAREHVRQEINVRQVRNDMIAIVRESLARVRVKSPKPSSYQVIGTHTSAALHSHVCHNGHPGQPCPLFAISSPAISNFRRFRTSELFIEEMK</sequence>
<gene>
    <name evidence="1" type="ORF">NTJ_13820</name>
</gene>
<protein>
    <submittedName>
        <fullName evidence="1">Uncharacterized protein</fullName>
    </submittedName>
</protein>
<evidence type="ECO:0000313" key="1">
    <source>
        <dbReference type="EMBL" id="BET01004.1"/>
    </source>
</evidence>
<accession>A0ABN7B9R6</accession>
<proteinExistence type="predicted"/>
<name>A0ABN7B9R6_9HEMI</name>
<reference evidence="1 2" key="1">
    <citation type="submission" date="2023-09" db="EMBL/GenBank/DDBJ databases">
        <title>Nesidiocoris tenuis whole genome shotgun sequence.</title>
        <authorList>
            <person name="Shibata T."/>
            <person name="Shimoda M."/>
            <person name="Kobayashi T."/>
            <person name="Uehara T."/>
        </authorList>
    </citation>
    <scope>NUCLEOTIDE SEQUENCE [LARGE SCALE GENOMIC DNA]</scope>
    <source>
        <strain evidence="1 2">Japan</strain>
    </source>
</reference>
<dbReference type="Proteomes" id="UP001307889">
    <property type="component" value="Chromosome 12"/>
</dbReference>